<reference evidence="2" key="1">
    <citation type="submission" date="2022-11" db="EMBL/GenBank/DDBJ databases">
        <authorList>
            <person name="Petersen C."/>
        </authorList>
    </citation>
    <scope>NUCLEOTIDE SEQUENCE</scope>
    <source>
        <strain evidence="2">IBT 19713</strain>
    </source>
</reference>
<reference evidence="2" key="2">
    <citation type="journal article" date="2023" name="IMA Fungus">
        <title>Comparative genomic study of the Penicillium genus elucidates a diverse pangenome and 15 lateral gene transfer events.</title>
        <authorList>
            <person name="Petersen C."/>
            <person name="Sorensen T."/>
            <person name="Nielsen M.R."/>
            <person name="Sondergaard T.E."/>
            <person name="Sorensen J.L."/>
            <person name="Fitzpatrick D.A."/>
            <person name="Frisvad J.C."/>
            <person name="Nielsen K.L."/>
        </authorList>
    </citation>
    <scope>NUCLEOTIDE SEQUENCE</scope>
    <source>
        <strain evidence="2">IBT 19713</strain>
    </source>
</reference>
<sequence>MQRGPGYEKASQARGVADLAEEYKIEWPPDPLGTPELTDALAISTGQRSLLSIACYDLEGYRVGTSSVHTRNQESQSEPSSLPTLPNPHVQVLYEGHCRKRHLQCSAVSLCDTYEFPLLILSVSRYACLRAGTSYGIGLGLDHHGTVWGVDCEGYCNIPE</sequence>
<organism evidence="2 3">
    <name type="scientific">Penicillium chermesinum</name>
    <dbReference type="NCBI Taxonomy" id="63820"/>
    <lineage>
        <taxon>Eukaryota</taxon>
        <taxon>Fungi</taxon>
        <taxon>Dikarya</taxon>
        <taxon>Ascomycota</taxon>
        <taxon>Pezizomycotina</taxon>
        <taxon>Eurotiomycetes</taxon>
        <taxon>Eurotiomycetidae</taxon>
        <taxon>Eurotiales</taxon>
        <taxon>Aspergillaceae</taxon>
        <taxon>Penicillium</taxon>
    </lineage>
</organism>
<evidence type="ECO:0000256" key="1">
    <source>
        <dbReference type="SAM" id="MobiDB-lite"/>
    </source>
</evidence>
<feature type="region of interest" description="Disordered" evidence="1">
    <location>
        <begin position="67"/>
        <end position="86"/>
    </location>
</feature>
<dbReference type="GeneID" id="83204589"/>
<protein>
    <submittedName>
        <fullName evidence="2">Uncharacterized protein</fullName>
    </submittedName>
</protein>
<keyword evidence="3" id="KW-1185">Reference proteome</keyword>
<comment type="caution">
    <text evidence="2">The sequence shown here is derived from an EMBL/GenBank/DDBJ whole genome shotgun (WGS) entry which is preliminary data.</text>
</comment>
<evidence type="ECO:0000313" key="3">
    <source>
        <dbReference type="Proteomes" id="UP001150941"/>
    </source>
</evidence>
<evidence type="ECO:0000313" key="2">
    <source>
        <dbReference type="EMBL" id="KAJ5223448.1"/>
    </source>
</evidence>
<gene>
    <name evidence="2" type="ORF">N7468_007990</name>
</gene>
<feature type="compositionally biased region" description="Polar residues" evidence="1">
    <location>
        <begin position="67"/>
        <end position="84"/>
    </location>
</feature>
<name>A0A9W9NR91_9EURO</name>
<dbReference type="RefSeq" id="XP_058327631.1">
    <property type="nucleotide sequence ID" value="XM_058477286.1"/>
</dbReference>
<dbReference type="AlphaFoldDB" id="A0A9W9NR91"/>
<proteinExistence type="predicted"/>
<dbReference type="EMBL" id="JAPQKS010000006">
    <property type="protein sequence ID" value="KAJ5223448.1"/>
    <property type="molecule type" value="Genomic_DNA"/>
</dbReference>
<accession>A0A9W9NR91</accession>
<dbReference type="Proteomes" id="UP001150941">
    <property type="component" value="Unassembled WGS sequence"/>
</dbReference>